<reference evidence="5 6" key="1">
    <citation type="submission" date="2017-05" db="EMBL/GenBank/DDBJ databases">
        <title>whole genome sequence of Prevotella melaninogenica GAI 07411.</title>
        <authorList>
            <person name="Kondo Y."/>
            <person name="Hoshino T."/>
        </authorList>
    </citation>
    <scope>NUCLEOTIDE SEQUENCE [LARGE SCALE GENOMIC DNA]</scope>
    <source>
        <strain evidence="5 6">GAI 07411</strain>
    </source>
</reference>
<evidence type="ECO:0000256" key="1">
    <source>
        <dbReference type="ARBA" id="ARBA00010923"/>
    </source>
</evidence>
<dbReference type="Pfam" id="PF01420">
    <property type="entry name" value="Methylase_S"/>
    <property type="match status" value="2"/>
</dbReference>
<dbReference type="CDD" id="cd17268">
    <property type="entry name" value="RMtype1_S_Ara36733I_TRD1-CR1_like"/>
    <property type="match status" value="1"/>
</dbReference>
<dbReference type="GO" id="GO:0009307">
    <property type="term" value="P:DNA restriction-modification system"/>
    <property type="evidence" value="ECO:0007669"/>
    <property type="project" value="UniProtKB-KW"/>
</dbReference>
<dbReference type="AlphaFoldDB" id="A0A250KJ75"/>
<dbReference type="PANTHER" id="PTHR43140:SF1">
    <property type="entry name" value="TYPE I RESTRICTION ENZYME ECOKI SPECIFICITY SUBUNIT"/>
    <property type="match status" value="1"/>
</dbReference>
<accession>A0A250KJ75</accession>
<evidence type="ECO:0000256" key="3">
    <source>
        <dbReference type="ARBA" id="ARBA00023125"/>
    </source>
</evidence>
<name>A0A250KJ75_9BACT</name>
<evidence type="ECO:0000259" key="4">
    <source>
        <dbReference type="Pfam" id="PF01420"/>
    </source>
</evidence>
<gene>
    <name evidence="5" type="primary">hsdS-2</name>
    <name evidence="5" type="ORF">PMEL_200177</name>
</gene>
<dbReference type="SUPFAM" id="SSF116734">
    <property type="entry name" value="DNA methylase specificity domain"/>
    <property type="match status" value="2"/>
</dbReference>
<comment type="similarity">
    <text evidence="1">Belongs to the type-I restriction system S methylase family.</text>
</comment>
<dbReference type="Gene3D" id="3.90.220.20">
    <property type="entry name" value="DNA methylase specificity domains"/>
    <property type="match status" value="2"/>
</dbReference>
<organism evidence="5 6">
    <name type="scientific">Prevotella melaninogenica</name>
    <dbReference type="NCBI Taxonomy" id="28132"/>
    <lineage>
        <taxon>Bacteria</taxon>
        <taxon>Pseudomonadati</taxon>
        <taxon>Bacteroidota</taxon>
        <taxon>Bacteroidia</taxon>
        <taxon>Bacteroidales</taxon>
        <taxon>Prevotellaceae</taxon>
        <taxon>Prevotella</taxon>
    </lineage>
</organism>
<proteinExistence type="inferred from homology"/>
<dbReference type="InterPro" id="IPR044946">
    <property type="entry name" value="Restrct_endonuc_typeI_TRD_sf"/>
</dbReference>
<evidence type="ECO:0000256" key="2">
    <source>
        <dbReference type="ARBA" id="ARBA00022747"/>
    </source>
</evidence>
<sequence length="419" mass="48222">MKNKEQHIFPFLERLLDGAEVEWKKLGEVAEISSGNSAPQHDEFFLGGEYPFCRTSDVGKVHHSINFYQIKDKLNEKGIKGLRLFKKETILLPKSGVSTLLNHRVMLSIDSYVSSHLATIYRKENKALSRYLFYFLSQLDICDLIPDKSYPSLKISQIANIRIPVPPLYVQEEIVRILDKFTTLEAELEAELDCRKRQYEYYRNQLLSFDMLNRGGQRLNNVSIMALGEVGEFIRGKRFVKTDITTQGCPCIHYGEMYTYYGIWANKSKSFISQTLVNKKNLRQALTNDVIIVGAGETIEDLGVGTAWLSQTPVVIHDACFIFRSSLNPKYVAYFTRTNNFHDQLRRHVSSGKISAVNAKGLSKIKIPVPPLSEQERIVSILDKFDTLVNSISEGLPKEIELRRKQYEYYREQLLSFRH</sequence>
<dbReference type="InterPro" id="IPR051212">
    <property type="entry name" value="Type-I_RE_S_subunit"/>
</dbReference>
<dbReference type="PANTHER" id="PTHR43140">
    <property type="entry name" value="TYPE-1 RESTRICTION ENZYME ECOKI SPECIFICITY PROTEIN"/>
    <property type="match status" value="1"/>
</dbReference>
<dbReference type="RefSeq" id="WP_120174815.1">
    <property type="nucleotide sequence ID" value="NZ_AP018050.1"/>
</dbReference>
<keyword evidence="2" id="KW-0680">Restriction system</keyword>
<feature type="domain" description="Type I restriction modification DNA specificity" evidence="4">
    <location>
        <begin position="223"/>
        <end position="401"/>
    </location>
</feature>
<protein>
    <submittedName>
        <fullName evidence="5">Type I restriction system specificity protein</fullName>
    </submittedName>
</protein>
<evidence type="ECO:0000313" key="5">
    <source>
        <dbReference type="EMBL" id="BBA29662.1"/>
    </source>
</evidence>
<dbReference type="REBASE" id="215642">
    <property type="entry name" value="S.PmeGA1ORF200179P"/>
</dbReference>
<dbReference type="InterPro" id="IPR000055">
    <property type="entry name" value="Restrct_endonuc_typeI_TRD"/>
</dbReference>
<dbReference type="OrthoDB" id="2234796at2"/>
<feature type="domain" description="Type I restriction modification DNA specificity" evidence="4">
    <location>
        <begin position="21"/>
        <end position="192"/>
    </location>
</feature>
<dbReference type="EMBL" id="AP018050">
    <property type="protein sequence ID" value="BBA29662.1"/>
    <property type="molecule type" value="Genomic_DNA"/>
</dbReference>
<dbReference type="GO" id="GO:0003677">
    <property type="term" value="F:DNA binding"/>
    <property type="evidence" value="ECO:0007669"/>
    <property type="project" value="UniProtKB-KW"/>
</dbReference>
<dbReference type="Proteomes" id="UP000267517">
    <property type="component" value="Chromosome II"/>
</dbReference>
<keyword evidence="3" id="KW-0238">DNA-binding</keyword>
<evidence type="ECO:0000313" key="6">
    <source>
        <dbReference type="Proteomes" id="UP000267517"/>
    </source>
</evidence>